<gene>
    <name evidence="2" type="ORF">PoB_001264400</name>
</gene>
<name>A0AAV3YWN9_9GAST</name>
<comment type="caution">
    <text evidence="2">The sequence shown here is derived from an EMBL/GenBank/DDBJ whole genome shotgun (WGS) entry which is preliminary data.</text>
</comment>
<reference evidence="2 3" key="1">
    <citation type="journal article" date="2021" name="Elife">
        <title>Chloroplast acquisition without the gene transfer in kleptoplastic sea slugs, Plakobranchus ocellatus.</title>
        <authorList>
            <person name="Maeda T."/>
            <person name="Takahashi S."/>
            <person name="Yoshida T."/>
            <person name="Shimamura S."/>
            <person name="Takaki Y."/>
            <person name="Nagai Y."/>
            <person name="Toyoda A."/>
            <person name="Suzuki Y."/>
            <person name="Arimoto A."/>
            <person name="Ishii H."/>
            <person name="Satoh N."/>
            <person name="Nishiyama T."/>
            <person name="Hasebe M."/>
            <person name="Maruyama T."/>
            <person name="Minagawa J."/>
            <person name="Obokata J."/>
            <person name="Shigenobu S."/>
        </authorList>
    </citation>
    <scope>NUCLEOTIDE SEQUENCE [LARGE SCALE GENOMIC DNA]</scope>
</reference>
<evidence type="ECO:0000256" key="1">
    <source>
        <dbReference type="SAM" id="MobiDB-lite"/>
    </source>
</evidence>
<dbReference type="AlphaFoldDB" id="A0AAV3YWN9"/>
<keyword evidence="3" id="KW-1185">Reference proteome</keyword>
<organism evidence="2 3">
    <name type="scientific">Plakobranchus ocellatus</name>
    <dbReference type="NCBI Taxonomy" id="259542"/>
    <lineage>
        <taxon>Eukaryota</taxon>
        <taxon>Metazoa</taxon>
        <taxon>Spiralia</taxon>
        <taxon>Lophotrochozoa</taxon>
        <taxon>Mollusca</taxon>
        <taxon>Gastropoda</taxon>
        <taxon>Heterobranchia</taxon>
        <taxon>Euthyneura</taxon>
        <taxon>Panpulmonata</taxon>
        <taxon>Sacoglossa</taxon>
        <taxon>Placobranchoidea</taxon>
        <taxon>Plakobranchidae</taxon>
        <taxon>Plakobranchus</taxon>
    </lineage>
</organism>
<feature type="compositionally biased region" description="Acidic residues" evidence="1">
    <location>
        <begin position="1"/>
        <end position="21"/>
    </location>
</feature>
<dbReference type="EMBL" id="BLXT01001496">
    <property type="protein sequence ID" value="GFN86138.1"/>
    <property type="molecule type" value="Genomic_DNA"/>
</dbReference>
<feature type="region of interest" description="Disordered" evidence="1">
    <location>
        <begin position="1"/>
        <end position="26"/>
    </location>
</feature>
<sequence length="97" mass="11241">MSVPDDDDDDDNDDDDDDDDERQQGKKLVYTQNLTHFVGLRHKKEIKLYRLAAYCIRPLYFALRSKSSTRFEELKPTTTLSNDVIVHLRGNKPISIA</sequence>
<evidence type="ECO:0000313" key="2">
    <source>
        <dbReference type="EMBL" id="GFN86138.1"/>
    </source>
</evidence>
<protein>
    <submittedName>
        <fullName evidence="2">Uncharacterized protein</fullName>
    </submittedName>
</protein>
<accession>A0AAV3YWN9</accession>
<evidence type="ECO:0000313" key="3">
    <source>
        <dbReference type="Proteomes" id="UP000735302"/>
    </source>
</evidence>
<proteinExistence type="predicted"/>
<dbReference type="Proteomes" id="UP000735302">
    <property type="component" value="Unassembled WGS sequence"/>
</dbReference>